<keyword evidence="2" id="KW-0732">Signal</keyword>
<evidence type="ECO:0000256" key="2">
    <source>
        <dbReference type="SAM" id="SignalP"/>
    </source>
</evidence>
<feature type="region of interest" description="Disordered" evidence="1">
    <location>
        <begin position="366"/>
        <end position="386"/>
    </location>
</feature>
<dbReference type="PANTHER" id="PTHR43739">
    <property type="entry name" value="XYLOGLUCANASE (EUROFUNG)"/>
    <property type="match status" value="1"/>
</dbReference>
<feature type="compositionally biased region" description="Polar residues" evidence="1">
    <location>
        <begin position="369"/>
        <end position="380"/>
    </location>
</feature>
<dbReference type="GO" id="GO:0010411">
    <property type="term" value="P:xyloglucan metabolic process"/>
    <property type="evidence" value="ECO:0007669"/>
    <property type="project" value="TreeGrafter"/>
</dbReference>
<dbReference type="SUPFAM" id="SSF110296">
    <property type="entry name" value="Oligoxyloglucan reducing end-specific cellobiohydrolase"/>
    <property type="match status" value="1"/>
</dbReference>
<dbReference type="Gene3D" id="2.130.10.10">
    <property type="entry name" value="YVTN repeat-like/Quinoprotein amine dehydrogenase"/>
    <property type="match status" value="3"/>
</dbReference>
<dbReference type="InterPro" id="IPR036278">
    <property type="entry name" value="Sialidase_sf"/>
</dbReference>
<organism evidence="3 4">
    <name type="scientific">Terricaulis silvestris</name>
    <dbReference type="NCBI Taxonomy" id="2686094"/>
    <lineage>
        <taxon>Bacteria</taxon>
        <taxon>Pseudomonadati</taxon>
        <taxon>Pseudomonadota</taxon>
        <taxon>Alphaproteobacteria</taxon>
        <taxon>Caulobacterales</taxon>
        <taxon>Caulobacteraceae</taxon>
        <taxon>Terricaulis</taxon>
    </lineage>
</organism>
<accession>A0A6I6MT46</accession>
<dbReference type="EMBL" id="CP047045">
    <property type="protein sequence ID" value="QGZ96616.1"/>
    <property type="molecule type" value="Genomic_DNA"/>
</dbReference>
<dbReference type="AlphaFoldDB" id="A0A6I6MT46"/>
<dbReference type="InterPro" id="IPR015943">
    <property type="entry name" value="WD40/YVTN_repeat-like_dom_sf"/>
</dbReference>
<evidence type="ECO:0000313" key="3">
    <source>
        <dbReference type="EMBL" id="QGZ96616.1"/>
    </source>
</evidence>
<evidence type="ECO:0000313" key="4">
    <source>
        <dbReference type="Proteomes" id="UP000431269"/>
    </source>
</evidence>
<feature type="chain" id="PRO_5026248070" description="Ycf48-like protein" evidence="2">
    <location>
        <begin position="24"/>
        <end position="734"/>
    </location>
</feature>
<proteinExistence type="predicted"/>
<dbReference type="PANTHER" id="PTHR43739:SF5">
    <property type="entry name" value="EXO-ALPHA-SIALIDASE"/>
    <property type="match status" value="1"/>
</dbReference>
<evidence type="ECO:0008006" key="5">
    <source>
        <dbReference type="Google" id="ProtNLM"/>
    </source>
</evidence>
<sequence>MRGAIFSVAAFVGAVVAAQSSHAQRWTAQGPGPSVDGQVEILPDREVVGAVHDVAPHPSDPNILFIGTTNGGVWRSDNALSAQPRWTHLSSTLPSQSIGALEFDFTDRSFSTLVIGFGRFSSYHRGGPLSGVARTTDGGRTWSVLDGGGQIVGLNISGVAVRGQTIVVTANSSEGLLQSGVWRSTNLGASWTRISGAAHSNLPSGASFDLVNLPRSERLYTNAGWSGIYRSDDFGETWSKVNTAALDAALTSSVSNVELALGPDSRVFVAVVTHGQLSSLFQSSDAGATWGELDRPPGLHPGAQGQIHLSIAADPTNAERVYVGGDRQPDQGEEAPGSPSQWPNSIGAVDYTGRLFVVDASRARGHQATHITHSNTQSGSAPHADSRDMAFDAAGELLEADDGGVYRRRRVGASYDWFSLNGDLQSSEMIHVAWDAVADIVIGGSQDIGTPQQDASNNVRMRSFNTADGGDVAVDDLSTPGVSIRYSSSQYLYNFRRAFYTSANKFLRADFPALQRVGQSRPLERQFYTPIALNAAAPNRLIIGADNAVYESFDRGDTIREIGRGIRVNAEAADPIAAGVPSNPDLLFVGDQEDVYVRSASGGRLARSAAYPGRSYVVDIVTDPSQSSTAFVVALEGVFVTNNAGATWTRATGNLMSLEPGALHSAAFRAGSRRTLIVGAASGVYLAYEPFDHWSRLGEGLPLAPVLDLEYDAADRILVAATLGRGAWTLSLPD</sequence>
<dbReference type="Proteomes" id="UP000431269">
    <property type="component" value="Chromosome"/>
</dbReference>
<feature type="signal peptide" evidence="2">
    <location>
        <begin position="1"/>
        <end position="23"/>
    </location>
</feature>
<protein>
    <recommendedName>
        <fullName evidence="5">Ycf48-like protein</fullName>
    </recommendedName>
</protein>
<dbReference type="CDD" id="cd15482">
    <property type="entry name" value="Sialidase_non-viral"/>
    <property type="match status" value="1"/>
</dbReference>
<name>A0A6I6MT46_9CAUL</name>
<evidence type="ECO:0000256" key="1">
    <source>
        <dbReference type="SAM" id="MobiDB-lite"/>
    </source>
</evidence>
<feature type="region of interest" description="Disordered" evidence="1">
    <location>
        <begin position="322"/>
        <end position="344"/>
    </location>
</feature>
<gene>
    <name evidence="3" type="ORF">DSM104635_03476</name>
</gene>
<dbReference type="KEGG" id="tsv:DSM104635_03476"/>
<dbReference type="SUPFAM" id="SSF50939">
    <property type="entry name" value="Sialidases"/>
    <property type="match status" value="1"/>
</dbReference>
<keyword evidence="4" id="KW-1185">Reference proteome</keyword>
<dbReference type="InterPro" id="IPR052025">
    <property type="entry name" value="Xyloglucanase_GH74"/>
</dbReference>
<reference evidence="4" key="1">
    <citation type="submission" date="2019-12" db="EMBL/GenBank/DDBJ databases">
        <title>Complete genome of Terracaulis silvestris 0127_4.</title>
        <authorList>
            <person name="Vieira S."/>
            <person name="Riedel T."/>
            <person name="Sproer C."/>
            <person name="Pascual J."/>
            <person name="Boedeker C."/>
            <person name="Overmann J."/>
        </authorList>
    </citation>
    <scope>NUCLEOTIDE SEQUENCE [LARGE SCALE GENOMIC DNA]</scope>
    <source>
        <strain evidence="4">0127_4</strain>
    </source>
</reference>